<dbReference type="PROSITE" id="PS50935">
    <property type="entry name" value="SSB"/>
    <property type="match status" value="1"/>
</dbReference>
<dbReference type="AlphaFoldDB" id="A0A7Z0EC79"/>
<sequence>MALHVGEATLKRRDLHHYTGRDPLKECTERRGMGCAPSSECGSRFSARSQEIEHMPLHTQQSLSGFIASEPQQSVTESGDTRFYVRVGQPHFRREENGGFTELEPSFHDLVAYRATADRALTRFAKGDSFVAEGYIHSFQVDRDGEVIEREEFVAKKIGHDLARTNYEVDRTHRPAATIGLDSPTAQASLPARNSSATALGR</sequence>
<dbReference type="InterPro" id="IPR013087">
    <property type="entry name" value="Znf_C2H2_type"/>
</dbReference>
<dbReference type="InterPro" id="IPR012340">
    <property type="entry name" value="NA-bd_OB-fold"/>
</dbReference>
<dbReference type="PROSITE" id="PS50157">
    <property type="entry name" value="ZINC_FINGER_C2H2_2"/>
    <property type="match status" value="1"/>
</dbReference>
<dbReference type="GO" id="GO:0003697">
    <property type="term" value="F:single-stranded DNA binding"/>
    <property type="evidence" value="ECO:0007669"/>
    <property type="project" value="InterPro"/>
</dbReference>
<dbReference type="InterPro" id="IPR000424">
    <property type="entry name" value="Primosome_PriB/ssb"/>
</dbReference>
<keyword evidence="6" id="KW-1185">Reference proteome</keyword>
<gene>
    <name evidence="5" type="ORF">HNR05_000706</name>
</gene>
<evidence type="ECO:0000313" key="6">
    <source>
        <dbReference type="Proteomes" id="UP000537260"/>
    </source>
</evidence>
<dbReference type="RefSeq" id="WP_343062442.1">
    <property type="nucleotide sequence ID" value="NZ_JACCFM010000001.1"/>
</dbReference>
<accession>A0A7Z0EC79</accession>
<name>A0A7Z0EC79_9MICO</name>
<dbReference type="SUPFAM" id="SSF50249">
    <property type="entry name" value="Nucleic acid-binding proteins"/>
    <property type="match status" value="1"/>
</dbReference>
<dbReference type="Gene3D" id="2.40.50.140">
    <property type="entry name" value="Nucleic acid-binding proteins"/>
    <property type="match status" value="1"/>
</dbReference>
<feature type="region of interest" description="Disordered" evidence="3">
    <location>
        <begin position="178"/>
        <end position="202"/>
    </location>
</feature>
<evidence type="ECO:0000313" key="5">
    <source>
        <dbReference type="EMBL" id="NYJ18915.1"/>
    </source>
</evidence>
<reference evidence="5 6" key="1">
    <citation type="submission" date="2020-07" db="EMBL/GenBank/DDBJ databases">
        <title>Sequencing the genomes of 1000 actinobacteria strains.</title>
        <authorList>
            <person name="Klenk H.-P."/>
        </authorList>
    </citation>
    <scope>NUCLEOTIDE SEQUENCE [LARGE SCALE GENOMIC DNA]</scope>
    <source>
        <strain evidence="5 6">LI1</strain>
    </source>
</reference>
<feature type="compositionally biased region" description="Polar residues" evidence="3">
    <location>
        <begin position="184"/>
        <end position="202"/>
    </location>
</feature>
<dbReference type="CDD" id="cd04496">
    <property type="entry name" value="SSB_OBF"/>
    <property type="match status" value="1"/>
</dbReference>
<feature type="domain" description="C2H2-type" evidence="4">
    <location>
        <begin position="33"/>
        <end position="63"/>
    </location>
</feature>
<protein>
    <submittedName>
        <fullName evidence="5">Single-stranded DNA-binding protein</fullName>
    </submittedName>
</protein>
<evidence type="ECO:0000256" key="2">
    <source>
        <dbReference type="PROSITE-ProRule" id="PRU00252"/>
    </source>
</evidence>
<comment type="caution">
    <text evidence="5">The sequence shown here is derived from an EMBL/GenBank/DDBJ whole genome shotgun (WGS) entry which is preliminary data.</text>
</comment>
<dbReference type="EMBL" id="JACCFM010000001">
    <property type="protein sequence ID" value="NYJ18915.1"/>
    <property type="molecule type" value="Genomic_DNA"/>
</dbReference>
<dbReference type="Pfam" id="PF00436">
    <property type="entry name" value="SSB"/>
    <property type="match status" value="1"/>
</dbReference>
<keyword evidence="1 2" id="KW-0238">DNA-binding</keyword>
<dbReference type="Proteomes" id="UP000537260">
    <property type="component" value="Unassembled WGS sequence"/>
</dbReference>
<evidence type="ECO:0000256" key="3">
    <source>
        <dbReference type="SAM" id="MobiDB-lite"/>
    </source>
</evidence>
<organism evidence="5 6">
    <name type="scientific">Glaciibacter psychrotolerans</name>
    <dbReference type="NCBI Taxonomy" id="670054"/>
    <lineage>
        <taxon>Bacteria</taxon>
        <taxon>Bacillati</taxon>
        <taxon>Actinomycetota</taxon>
        <taxon>Actinomycetes</taxon>
        <taxon>Micrococcales</taxon>
        <taxon>Microbacteriaceae</taxon>
        <taxon>Glaciibacter</taxon>
    </lineage>
</organism>
<evidence type="ECO:0000256" key="1">
    <source>
        <dbReference type="ARBA" id="ARBA00023125"/>
    </source>
</evidence>
<evidence type="ECO:0000259" key="4">
    <source>
        <dbReference type="PROSITE" id="PS50157"/>
    </source>
</evidence>
<proteinExistence type="predicted"/>